<protein>
    <submittedName>
        <fullName evidence="1">Uncharacterized protein</fullName>
    </submittedName>
</protein>
<accession>A0A1S8BMD5</accession>
<gene>
    <name evidence="1" type="ORF">BK809_0005378</name>
</gene>
<evidence type="ECO:0000313" key="2">
    <source>
        <dbReference type="Proteomes" id="UP000190776"/>
    </source>
</evidence>
<name>A0A1S8BMD5_9PEZI</name>
<sequence>MNRGTRSIHELQKDALWTGRLSIIFRTAGRTLRTAFAEGPNPEINEHTRDFRRYLVGLAVSEPNTTTYLQAWDRLVRTLKALLDESDDGRRQNAATFLFSWIYCLEENFILCLQQHQPLALVILSYFVVMLHVSRHQWFIEEWPEHIMAGIIHHIHDDYKPWIRWPASQIGWNV</sequence>
<dbReference type="AlphaFoldDB" id="A0A1S8BMD5"/>
<dbReference type="InterPro" id="IPR053157">
    <property type="entry name" value="Sterol_Uptake_Regulator"/>
</dbReference>
<dbReference type="PANTHER" id="PTHR47784">
    <property type="entry name" value="STEROL UPTAKE CONTROL PROTEIN 2"/>
    <property type="match status" value="1"/>
</dbReference>
<dbReference type="GO" id="GO:0001228">
    <property type="term" value="F:DNA-binding transcription activator activity, RNA polymerase II-specific"/>
    <property type="evidence" value="ECO:0007669"/>
    <property type="project" value="TreeGrafter"/>
</dbReference>
<dbReference type="PANTHER" id="PTHR47784:SF5">
    <property type="entry name" value="STEROL UPTAKE CONTROL PROTEIN 2"/>
    <property type="match status" value="1"/>
</dbReference>
<reference evidence="1 2" key="1">
    <citation type="submission" date="2017-01" db="EMBL/GenBank/DDBJ databases">
        <title>Draft genome sequence of Diplodia seriata F98.1, a fungal species involved in grapevine trunk diseases.</title>
        <authorList>
            <person name="Robert-Siegwald G."/>
            <person name="Vallet J."/>
            <person name="Abou-Mansour E."/>
            <person name="Xu J."/>
            <person name="Rey P."/>
            <person name="Bertsch C."/>
            <person name="Rego C."/>
            <person name="Larignon P."/>
            <person name="Fontaine F."/>
            <person name="Lebrun M.-H."/>
        </authorList>
    </citation>
    <scope>NUCLEOTIDE SEQUENCE [LARGE SCALE GENOMIC DNA]</scope>
    <source>
        <strain evidence="1 2">F98.1</strain>
    </source>
</reference>
<dbReference type="OrthoDB" id="416217at2759"/>
<comment type="caution">
    <text evidence="1">The sequence shown here is derived from an EMBL/GenBank/DDBJ whole genome shotgun (WGS) entry which is preliminary data.</text>
</comment>
<dbReference type="EMBL" id="MSZU01000074">
    <property type="protein sequence ID" value="OMP88657.1"/>
    <property type="molecule type" value="Genomic_DNA"/>
</dbReference>
<dbReference type="STRING" id="420778.A0A1S8BMD5"/>
<proteinExistence type="predicted"/>
<dbReference type="Proteomes" id="UP000190776">
    <property type="component" value="Unassembled WGS sequence"/>
</dbReference>
<evidence type="ECO:0000313" key="1">
    <source>
        <dbReference type="EMBL" id="OMP88657.1"/>
    </source>
</evidence>
<organism evidence="1 2">
    <name type="scientific">Diplodia seriata</name>
    <dbReference type="NCBI Taxonomy" id="420778"/>
    <lineage>
        <taxon>Eukaryota</taxon>
        <taxon>Fungi</taxon>
        <taxon>Dikarya</taxon>
        <taxon>Ascomycota</taxon>
        <taxon>Pezizomycotina</taxon>
        <taxon>Dothideomycetes</taxon>
        <taxon>Dothideomycetes incertae sedis</taxon>
        <taxon>Botryosphaeriales</taxon>
        <taxon>Botryosphaeriaceae</taxon>
        <taxon>Diplodia</taxon>
    </lineage>
</organism>